<sequence>MKFDFSMVKEFGKFYKPHKKLFTIDMVCAFFVAFIDLAYPMLAKYALNDLLPGNEFRSYFVFVLVLLGLYVLRVFFQFVNDYWGHILGIRIEYDLRKELFLHLQKLSFRFYDKTRVGHIMSRMINDLNEMTEMAHHVPEDVFLSALMLIGSFFAMLYLNWQLALGVYTIVPIMVFFAVKRRKKMSQGFKKVKEKISGVNAQLESSISGIRVSKSFANEEHEINKFNESNVLFKNSKNEAYMQMAVFMGGMHFFINLLNIIVLGLGGFLIYNGKMNFPDLVAFTLYTNAFLVPIRRLTNSVQQFESGMTGFARFNEIMAIEPLIKDSEDALELESCKGKINFKNVTFAYNENHNIISGINLNIEPGKAIALVGPSGGGKTTLCHLIPRFYEVDSGEISIDDINIKNIKINSLRKNIGLVSQDVFLFAGTIRDNIIYGDINATEEEMIQAAKNAEIHDFIMSLEKGYDTDVGERGIKLSGGQKQRISIARVFLKNPPILILDEATSALDNETEFKIQRSLEKLSKGRTSLIIAHRLTTIKHADEIIVINKDGIQEIGTHEDLLEEKGIYRSLYDAQYKGFIPDEIEPN</sequence>
<dbReference type="KEGG" id="ipo:Ilyop_1313"/>
<dbReference type="GO" id="GO:0015421">
    <property type="term" value="F:ABC-type oligopeptide transporter activity"/>
    <property type="evidence" value="ECO:0007669"/>
    <property type="project" value="TreeGrafter"/>
</dbReference>
<feature type="domain" description="ABC transmembrane type-1" evidence="9">
    <location>
        <begin position="26"/>
        <end position="305"/>
    </location>
</feature>
<dbReference type="FunFam" id="3.40.50.300:FF:000218">
    <property type="entry name" value="Multidrug ABC transporter ATP-binding protein"/>
    <property type="match status" value="1"/>
</dbReference>
<evidence type="ECO:0000256" key="3">
    <source>
        <dbReference type="ARBA" id="ARBA00022741"/>
    </source>
</evidence>
<evidence type="ECO:0000256" key="1">
    <source>
        <dbReference type="ARBA" id="ARBA00004651"/>
    </source>
</evidence>
<dbReference type="Proteomes" id="UP000006875">
    <property type="component" value="Chromosome"/>
</dbReference>
<dbReference type="PROSITE" id="PS50893">
    <property type="entry name" value="ABC_TRANSPORTER_2"/>
    <property type="match status" value="1"/>
</dbReference>
<dbReference type="PANTHER" id="PTHR43394">
    <property type="entry name" value="ATP-DEPENDENT PERMEASE MDL1, MITOCHONDRIAL"/>
    <property type="match status" value="1"/>
</dbReference>
<keyword evidence="4" id="KW-0067">ATP-binding</keyword>
<keyword evidence="5 7" id="KW-1133">Transmembrane helix</keyword>
<dbReference type="STRING" id="572544.Ilyop_1313"/>
<evidence type="ECO:0000313" key="11">
    <source>
        <dbReference type="Proteomes" id="UP000006875"/>
    </source>
</evidence>
<dbReference type="Pfam" id="PF00664">
    <property type="entry name" value="ABC_membrane"/>
    <property type="match status" value="1"/>
</dbReference>
<feature type="transmembrane region" description="Helical" evidence="7">
    <location>
        <begin position="21"/>
        <end position="39"/>
    </location>
</feature>
<dbReference type="SUPFAM" id="SSF52540">
    <property type="entry name" value="P-loop containing nucleoside triphosphate hydrolases"/>
    <property type="match status" value="1"/>
</dbReference>
<dbReference type="PROSITE" id="PS50929">
    <property type="entry name" value="ABC_TM1F"/>
    <property type="match status" value="1"/>
</dbReference>
<name>E3H9I5_ILYPC</name>
<dbReference type="EMBL" id="CP002281">
    <property type="protein sequence ID" value="ADO83094.1"/>
    <property type="molecule type" value="Genomic_DNA"/>
</dbReference>
<dbReference type="PANTHER" id="PTHR43394:SF1">
    <property type="entry name" value="ATP-BINDING CASSETTE SUB-FAMILY B MEMBER 10, MITOCHONDRIAL"/>
    <property type="match status" value="1"/>
</dbReference>
<dbReference type="CDD" id="cd18549">
    <property type="entry name" value="ABC_6TM_YwjA_like"/>
    <property type="match status" value="1"/>
</dbReference>
<dbReference type="AlphaFoldDB" id="E3H9I5"/>
<dbReference type="Gene3D" id="1.20.1560.10">
    <property type="entry name" value="ABC transporter type 1, transmembrane domain"/>
    <property type="match status" value="1"/>
</dbReference>
<keyword evidence="11" id="KW-1185">Reference proteome</keyword>
<evidence type="ECO:0000256" key="2">
    <source>
        <dbReference type="ARBA" id="ARBA00022692"/>
    </source>
</evidence>
<accession>E3H9I5</accession>
<evidence type="ECO:0000256" key="6">
    <source>
        <dbReference type="ARBA" id="ARBA00023136"/>
    </source>
</evidence>
<dbReference type="SMART" id="SM00382">
    <property type="entry name" value="AAA"/>
    <property type="match status" value="1"/>
</dbReference>
<keyword evidence="2 7" id="KW-0812">Transmembrane</keyword>
<dbReference type="Pfam" id="PF00005">
    <property type="entry name" value="ABC_tran"/>
    <property type="match status" value="1"/>
</dbReference>
<dbReference type="eggNOG" id="COG1132">
    <property type="taxonomic scope" value="Bacteria"/>
</dbReference>
<dbReference type="InterPro" id="IPR003593">
    <property type="entry name" value="AAA+_ATPase"/>
</dbReference>
<dbReference type="InterPro" id="IPR027417">
    <property type="entry name" value="P-loop_NTPase"/>
</dbReference>
<feature type="transmembrane region" description="Helical" evidence="7">
    <location>
        <begin position="141"/>
        <end position="158"/>
    </location>
</feature>
<evidence type="ECO:0000313" key="10">
    <source>
        <dbReference type="EMBL" id="ADO83094.1"/>
    </source>
</evidence>
<feature type="transmembrane region" description="Helical" evidence="7">
    <location>
        <begin position="243"/>
        <end position="270"/>
    </location>
</feature>
<dbReference type="GO" id="GO:0005886">
    <property type="term" value="C:plasma membrane"/>
    <property type="evidence" value="ECO:0007669"/>
    <property type="project" value="UniProtKB-SubCell"/>
</dbReference>
<keyword evidence="6 7" id="KW-0472">Membrane</keyword>
<dbReference type="RefSeq" id="WP_013387761.1">
    <property type="nucleotide sequence ID" value="NC_014632.1"/>
</dbReference>
<dbReference type="HOGENOM" id="CLU_000604_84_3_0"/>
<dbReference type="GO" id="GO:0016887">
    <property type="term" value="F:ATP hydrolysis activity"/>
    <property type="evidence" value="ECO:0007669"/>
    <property type="project" value="InterPro"/>
</dbReference>
<dbReference type="Gene3D" id="3.40.50.300">
    <property type="entry name" value="P-loop containing nucleotide triphosphate hydrolases"/>
    <property type="match status" value="1"/>
</dbReference>
<dbReference type="SUPFAM" id="SSF90123">
    <property type="entry name" value="ABC transporter transmembrane region"/>
    <property type="match status" value="1"/>
</dbReference>
<reference evidence="10 11" key="1">
    <citation type="journal article" date="2010" name="Stand. Genomic Sci.">
        <title>Complete genome sequence of Ilyobacter polytropus type strain (CuHbu1).</title>
        <authorList>
            <person name="Sikorski J."/>
            <person name="Chertkov O."/>
            <person name="Lapidus A."/>
            <person name="Nolan M."/>
            <person name="Lucas S."/>
            <person name="Del Rio T.G."/>
            <person name="Tice H."/>
            <person name="Cheng J.F."/>
            <person name="Tapia R."/>
            <person name="Han C."/>
            <person name="Goodwin L."/>
            <person name="Pitluck S."/>
            <person name="Liolios K."/>
            <person name="Ivanova N."/>
            <person name="Mavromatis K."/>
            <person name="Mikhailova N."/>
            <person name="Pati A."/>
            <person name="Chen A."/>
            <person name="Palaniappan K."/>
            <person name="Land M."/>
            <person name="Hauser L."/>
            <person name="Chang Y.J."/>
            <person name="Jeffries C.D."/>
            <person name="Brambilla E."/>
            <person name="Yasawong M."/>
            <person name="Rohde M."/>
            <person name="Pukall R."/>
            <person name="Spring S."/>
            <person name="Goker M."/>
            <person name="Woyke T."/>
            <person name="Bristow J."/>
            <person name="Eisen J.A."/>
            <person name="Markowitz V."/>
            <person name="Hugenholtz P."/>
            <person name="Kyrpides N.C."/>
            <person name="Klenk H.P."/>
        </authorList>
    </citation>
    <scope>NUCLEOTIDE SEQUENCE [LARGE SCALE GENOMIC DNA]</scope>
    <source>
        <strain evidence="11">ATCC 51220 / DSM 2926 / LMG 16218 / CuHBu1</strain>
    </source>
</reference>
<feature type="transmembrane region" description="Helical" evidence="7">
    <location>
        <begin position="59"/>
        <end position="76"/>
    </location>
</feature>
<keyword evidence="3" id="KW-0547">Nucleotide-binding</keyword>
<dbReference type="InterPro" id="IPR039421">
    <property type="entry name" value="Type_1_exporter"/>
</dbReference>
<dbReference type="InterPro" id="IPR011527">
    <property type="entry name" value="ABC1_TM_dom"/>
</dbReference>
<organism evidence="10 11">
    <name type="scientific">Ilyobacter polytropus (strain ATCC 51220 / DSM 2926 / LMG 16218 / CuHBu1)</name>
    <dbReference type="NCBI Taxonomy" id="572544"/>
    <lineage>
        <taxon>Bacteria</taxon>
        <taxon>Fusobacteriati</taxon>
        <taxon>Fusobacteriota</taxon>
        <taxon>Fusobacteriia</taxon>
        <taxon>Fusobacteriales</taxon>
        <taxon>Fusobacteriaceae</taxon>
        <taxon>Ilyobacter</taxon>
    </lineage>
</organism>
<evidence type="ECO:0000256" key="4">
    <source>
        <dbReference type="ARBA" id="ARBA00022840"/>
    </source>
</evidence>
<dbReference type="InterPro" id="IPR017871">
    <property type="entry name" value="ABC_transporter-like_CS"/>
</dbReference>
<evidence type="ECO:0000256" key="7">
    <source>
        <dbReference type="SAM" id="Phobius"/>
    </source>
</evidence>
<dbReference type="PROSITE" id="PS00211">
    <property type="entry name" value="ABC_TRANSPORTER_1"/>
    <property type="match status" value="1"/>
</dbReference>
<evidence type="ECO:0000256" key="5">
    <source>
        <dbReference type="ARBA" id="ARBA00022989"/>
    </source>
</evidence>
<dbReference type="InterPro" id="IPR003439">
    <property type="entry name" value="ABC_transporter-like_ATP-bd"/>
</dbReference>
<evidence type="ECO:0000259" key="8">
    <source>
        <dbReference type="PROSITE" id="PS50893"/>
    </source>
</evidence>
<evidence type="ECO:0000259" key="9">
    <source>
        <dbReference type="PROSITE" id="PS50929"/>
    </source>
</evidence>
<comment type="subcellular location">
    <subcellularLocation>
        <location evidence="1">Cell membrane</location>
        <topology evidence="1">Multi-pass membrane protein</topology>
    </subcellularLocation>
</comment>
<dbReference type="InterPro" id="IPR036640">
    <property type="entry name" value="ABC1_TM_sf"/>
</dbReference>
<protein>
    <submittedName>
        <fullName evidence="10">ABC transporter related protein</fullName>
    </submittedName>
</protein>
<feature type="domain" description="ABC transporter" evidence="8">
    <location>
        <begin position="339"/>
        <end position="573"/>
    </location>
</feature>
<dbReference type="GO" id="GO:0005524">
    <property type="term" value="F:ATP binding"/>
    <property type="evidence" value="ECO:0007669"/>
    <property type="project" value="UniProtKB-KW"/>
</dbReference>
<feature type="transmembrane region" description="Helical" evidence="7">
    <location>
        <begin position="164"/>
        <end position="180"/>
    </location>
</feature>
<gene>
    <name evidence="10" type="ordered locus">Ilyop_1313</name>
</gene>
<proteinExistence type="predicted"/>